<dbReference type="RefSeq" id="WP_106926434.1">
    <property type="nucleotide sequence ID" value="NZ_PYFT01000001.1"/>
</dbReference>
<evidence type="ECO:0000313" key="2">
    <source>
        <dbReference type="Proteomes" id="UP000240357"/>
    </source>
</evidence>
<sequence length="105" mass="11433">MGRLLASFFLTLVILLNAGCASTRLIGEYSCDSVQRSTATRVNLLWGIVQPKDIPAQCESKSICQVTTQSNLGFILLSTVTLGIVVPQKVVWCCCPSVEKIEKLD</sequence>
<keyword evidence="2" id="KW-1185">Reference proteome</keyword>
<dbReference type="OrthoDB" id="1437492at2"/>
<protein>
    <submittedName>
        <fullName evidence="1">Uncharacterized protein</fullName>
    </submittedName>
</protein>
<dbReference type="EMBL" id="PYFT01000001">
    <property type="protein sequence ID" value="PSR52626.1"/>
    <property type="molecule type" value="Genomic_DNA"/>
</dbReference>
<dbReference type="AlphaFoldDB" id="A0A2T2YAW7"/>
<reference evidence="1 2" key="1">
    <citation type="submission" date="2018-03" db="EMBL/GenBank/DDBJ databases">
        <title>Adhaeribacter sp. HMF7605 Genome sequencing and assembly.</title>
        <authorList>
            <person name="Kang H."/>
            <person name="Kang J."/>
            <person name="Cha I."/>
            <person name="Kim H."/>
            <person name="Joh K."/>
        </authorList>
    </citation>
    <scope>NUCLEOTIDE SEQUENCE [LARGE SCALE GENOMIC DNA]</scope>
    <source>
        <strain evidence="1 2">HMF7605</strain>
    </source>
</reference>
<accession>A0A2T2YAW7</accession>
<organism evidence="1 2">
    <name type="scientific">Adhaeribacter arboris</name>
    <dbReference type="NCBI Taxonomy" id="2072846"/>
    <lineage>
        <taxon>Bacteria</taxon>
        <taxon>Pseudomonadati</taxon>
        <taxon>Bacteroidota</taxon>
        <taxon>Cytophagia</taxon>
        <taxon>Cytophagales</taxon>
        <taxon>Hymenobacteraceae</taxon>
        <taxon>Adhaeribacter</taxon>
    </lineage>
</organism>
<dbReference type="Proteomes" id="UP000240357">
    <property type="component" value="Unassembled WGS sequence"/>
</dbReference>
<proteinExistence type="predicted"/>
<name>A0A2T2YAW7_9BACT</name>
<gene>
    <name evidence="1" type="ORF">AHMF7605_03345</name>
</gene>
<comment type="caution">
    <text evidence="1">The sequence shown here is derived from an EMBL/GenBank/DDBJ whole genome shotgun (WGS) entry which is preliminary data.</text>
</comment>
<evidence type="ECO:0000313" key="1">
    <source>
        <dbReference type="EMBL" id="PSR52626.1"/>
    </source>
</evidence>